<name>A0A5N5HHC4_9ROSA</name>
<protein>
    <submittedName>
        <fullName evidence="2">High mobility group B protein 3</fullName>
    </submittedName>
</protein>
<reference evidence="2 3" key="3">
    <citation type="submission" date="2019-11" db="EMBL/GenBank/DDBJ databases">
        <title>A de novo genome assembly of a pear dwarfing rootstock.</title>
        <authorList>
            <person name="Wang F."/>
            <person name="Wang J."/>
            <person name="Li S."/>
            <person name="Zhang Y."/>
            <person name="Fang M."/>
            <person name="Ma L."/>
            <person name="Zhao Y."/>
            <person name="Jiang S."/>
        </authorList>
    </citation>
    <scope>NUCLEOTIDE SEQUENCE [LARGE SCALE GENOMIC DNA]</scope>
    <source>
        <strain evidence="2">S2</strain>
        <tissue evidence="2">Leaf</tissue>
    </source>
</reference>
<keyword evidence="3" id="KW-1185">Reference proteome</keyword>
<accession>A0A5N5HHC4</accession>
<reference evidence="2 3" key="1">
    <citation type="submission" date="2019-09" db="EMBL/GenBank/DDBJ databases">
        <authorList>
            <person name="Ou C."/>
        </authorList>
    </citation>
    <scope>NUCLEOTIDE SEQUENCE [LARGE SCALE GENOMIC DNA]</scope>
    <source>
        <strain evidence="2">S2</strain>
        <tissue evidence="2">Leaf</tissue>
    </source>
</reference>
<evidence type="ECO:0000256" key="1">
    <source>
        <dbReference type="SAM" id="SignalP"/>
    </source>
</evidence>
<sequence length="75" mass="8654">MSEMPSTSLALSFCCLLCTVNSRFYPRWARVLHRWLPDLNWFLAFCFQEKLELEFSDLAEHGEITAGVPGKADEK</sequence>
<dbReference type="AlphaFoldDB" id="A0A5N5HHC4"/>
<feature type="chain" id="PRO_5024354496" evidence="1">
    <location>
        <begin position="23"/>
        <end position="75"/>
    </location>
</feature>
<dbReference type="Proteomes" id="UP000327157">
    <property type="component" value="Chromosome 16"/>
</dbReference>
<comment type="caution">
    <text evidence="2">The sequence shown here is derived from an EMBL/GenBank/DDBJ whole genome shotgun (WGS) entry which is preliminary data.</text>
</comment>
<keyword evidence="1" id="KW-0732">Signal</keyword>
<proteinExistence type="predicted"/>
<dbReference type="EMBL" id="SMOL01000160">
    <property type="protein sequence ID" value="KAB2625571.1"/>
    <property type="molecule type" value="Genomic_DNA"/>
</dbReference>
<evidence type="ECO:0000313" key="2">
    <source>
        <dbReference type="EMBL" id="KAB2625571.1"/>
    </source>
</evidence>
<reference evidence="3" key="2">
    <citation type="submission" date="2019-10" db="EMBL/GenBank/DDBJ databases">
        <title>A de novo genome assembly of a pear dwarfing rootstock.</title>
        <authorList>
            <person name="Wang F."/>
            <person name="Wang J."/>
            <person name="Li S."/>
            <person name="Zhang Y."/>
            <person name="Fang M."/>
            <person name="Ma L."/>
            <person name="Zhao Y."/>
            <person name="Jiang S."/>
        </authorList>
    </citation>
    <scope>NUCLEOTIDE SEQUENCE [LARGE SCALE GENOMIC DNA]</scope>
</reference>
<feature type="signal peptide" evidence="1">
    <location>
        <begin position="1"/>
        <end position="22"/>
    </location>
</feature>
<organism evidence="2 3">
    <name type="scientific">Pyrus ussuriensis x Pyrus communis</name>
    <dbReference type="NCBI Taxonomy" id="2448454"/>
    <lineage>
        <taxon>Eukaryota</taxon>
        <taxon>Viridiplantae</taxon>
        <taxon>Streptophyta</taxon>
        <taxon>Embryophyta</taxon>
        <taxon>Tracheophyta</taxon>
        <taxon>Spermatophyta</taxon>
        <taxon>Magnoliopsida</taxon>
        <taxon>eudicotyledons</taxon>
        <taxon>Gunneridae</taxon>
        <taxon>Pentapetalae</taxon>
        <taxon>rosids</taxon>
        <taxon>fabids</taxon>
        <taxon>Rosales</taxon>
        <taxon>Rosaceae</taxon>
        <taxon>Amygdaloideae</taxon>
        <taxon>Maleae</taxon>
        <taxon>Pyrus</taxon>
    </lineage>
</organism>
<evidence type="ECO:0000313" key="3">
    <source>
        <dbReference type="Proteomes" id="UP000327157"/>
    </source>
</evidence>
<gene>
    <name evidence="2" type="ORF">D8674_017231</name>
</gene>